<dbReference type="GO" id="GO:0043596">
    <property type="term" value="C:nuclear replication fork"/>
    <property type="evidence" value="ECO:0007669"/>
    <property type="project" value="TreeGrafter"/>
</dbReference>
<dbReference type="GO" id="GO:0006261">
    <property type="term" value="P:DNA-templated DNA replication"/>
    <property type="evidence" value="ECO:0007669"/>
    <property type="project" value="TreeGrafter"/>
</dbReference>
<dbReference type="Pfam" id="PF24817">
    <property type="entry name" value="WD40_WDHD1_1st"/>
    <property type="match status" value="1"/>
</dbReference>
<evidence type="ECO:0000259" key="1">
    <source>
        <dbReference type="Pfam" id="PF12341"/>
    </source>
</evidence>
<comment type="caution">
    <text evidence="4">The sequence shown here is derived from an EMBL/GenBank/DDBJ whole genome shotgun (WGS) entry which is preliminary data.</text>
</comment>
<dbReference type="GO" id="GO:0000278">
    <property type="term" value="P:mitotic cell cycle"/>
    <property type="evidence" value="ECO:0007669"/>
    <property type="project" value="TreeGrafter"/>
</dbReference>
<dbReference type="Gene3D" id="2.130.10.10">
    <property type="entry name" value="YVTN repeat-like/Quinoprotein amine dehydrogenase"/>
    <property type="match status" value="2"/>
</dbReference>
<dbReference type="PANTHER" id="PTHR19932">
    <property type="entry name" value="WD REPEAT AND HMG-BOX DNA BINDING PROTEIN"/>
    <property type="match status" value="1"/>
</dbReference>
<dbReference type="SMART" id="SM00320">
    <property type="entry name" value="WD40"/>
    <property type="match status" value="4"/>
</dbReference>
<keyword evidence="5" id="KW-1185">Reference proteome</keyword>
<feature type="domain" description="WDHD1 first WD40" evidence="2">
    <location>
        <begin position="13"/>
        <end position="290"/>
    </location>
</feature>
<accession>A0A816BEJ7</accession>
<dbReference type="InterPro" id="IPR022100">
    <property type="entry name" value="WDHD1/CFT4_beta-prop_2nd"/>
</dbReference>
<feature type="domain" description="WDHD1/CFT4 second beta-propeller" evidence="1">
    <location>
        <begin position="367"/>
        <end position="638"/>
    </location>
</feature>
<reference evidence="4" key="1">
    <citation type="submission" date="2021-02" db="EMBL/GenBank/DDBJ databases">
        <authorList>
            <person name="Nowell W R."/>
        </authorList>
    </citation>
    <scope>NUCLEOTIDE SEQUENCE</scope>
</reference>
<dbReference type="InterPro" id="IPR036322">
    <property type="entry name" value="WD40_repeat_dom_sf"/>
</dbReference>
<dbReference type="InterPro" id="IPR057646">
    <property type="entry name" value="WD40_WDHD1_1st"/>
</dbReference>
<evidence type="ECO:0000313" key="5">
    <source>
        <dbReference type="Proteomes" id="UP000663832"/>
    </source>
</evidence>
<evidence type="ECO:0000313" key="4">
    <source>
        <dbReference type="EMBL" id="CAF1609808.1"/>
    </source>
</evidence>
<organism evidence="4 5">
    <name type="scientific">Adineta steineri</name>
    <dbReference type="NCBI Taxonomy" id="433720"/>
    <lineage>
        <taxon>Eukaryota</taxon>
        <taxon>Metazoa</taxon>
        <taxon>Spiralia</taxon>
        <taxon>Gnathifera</taxon>
        <taxon>Rotifera</taxon>
        <taxon>Eurotatoria</taxon>
        <taxon>Bdelloidea</taxon>
        <taxon>Adinetida</taxon>
        <taxon>Adinetidae</taxon>
        <taxon>Adineta</taxon>
    </lineage>
</organism>
<dbReference type="EMBL" id="CAJNOM010001486">
    <property type="protein sequence ID" value="CAF1609808.1"/>
    <property type="molecule type" value="Genomic_DNA"/>
</dbReference>
<dbReference type="AlphaFoldDB" id="A0A816BEJ7"/>
<dbReference type="InterPro" id="IPR001680">
    <property type="entry name" value="WD40_rpt"/>
</dbReference>
<dbReference type="EMBL" id="CAJNOI010001144">
    <property type="protein sequence ID" value="CAF1387099.1"/>
    <property type="molecule type" value="Genomic_DNA"/>
</dbReference>
<dbReference type="Proteomes" id="UP000663877">
    <property type="component" value="Unassembled WGS sequence"/>
</dbReference>
<name>A0A816BEJ7_9BILA</name>
<sequence length="959" mass="109865">MKILPVVSTHVVPGQTDVCYTSNGNYYITCGQDGDVHVFNTESVKVKSIHCDNQCYCLAVHERYLFVGTNQNEVQIRLFPQVDSLSDFLHVNHPVSAVSLSNSSLCVGTRDFKVLIVNLNDDPNKMKYFIGHQAPILAVNVYEERKLLATSCCDGFVRIFNTDTQILIKQLDVIQKSNNIETASSQVKIDWDKTDQLLAIPVENTIQFYESHEWTRMKEYKNNTNDGIIHLASYSPCRTWLIVTYVNGQLSILNRQTLDVCMNYSSTYFVCSLAWNPKEPHRFTCVTMAGEHAHVNILECLSKPTLTSSEKKKNEFEKITTNSEEYDIESVSNDIQTVSENKKVIPTRLEHASSMLTETKPVEFQESFQSTSTSKYLQSRFLLWNNIGAITCHDEKIKISFHDKSYHDSITIDNKTYKYSVADLSLSAVVLGSSQTGKLYCILYQSLNSDMREWTMNIENNDKVELVSLGEDFLAVATSQRFVRVMNLSGTQQQSICLQGPIVSMSIYQNQFWIIHHSIQDSLKEQTISYIYTDNKSTHHITGLLPLISKLIWMGFSDSGKCYYLEESGHLSMLRHTNKNEFESVLILNLKQEANKNNVTDYWLLKISDFDDKFQLHVIELHERSFPNIVPWPVVSIISPSLALSQLDTEETQLKSDYFTKKSLNRSPYGSSDDEEYLHNKRPRVVTNAIINRVKCAVNVKQGKSGISTTTITTDKIAGCLFYLIDGVLKNQNFVYLYHSDYVLDRKNKLFDNFNLLLSLFVRELKMFLTSEYGFNVNIDDLEGLRLFVGGGIMDDRNPEREAISLLSNSNDSTYEKITSLLAGQHQHLSLFKKLVNRTVIIKPVAYDWTEEEQQEAESNDRDLILPSRLELLYDCQSKMGQIIVEWNEEENQLDLAHMNFNVLQKTEEEYKWAINANVINKKNNFDNVTQEILKKALSYISSNSFFIYSPSSTSLNHD</sequence>
<dbReference type="GO" id="GO:0003682">
    <property type="term" value="F:chromatin binding"/>
    <property type="evidence" value="ECO:0007669"/>
    <property type="project" value="TreeGrafter"/>
</dbReference>
<dbReference type="InterPro" id="IPR015943">
    <property type="entry name" value="WD40/YVTN_repeat-like_dom_sf"/>
</dbReference>
<gene>
    <name evidence="3" type="ORF">BJG266_LOCUS36901</name>
    <name evidence="4" type="ORF">QVE165_LOCUS53887</name>
</gene>
<dbReference type="SUPFAM" id="SSF50978">
    <property type="entry name" value="WD40 repeat-like"/>
    <property type="match status" value="1"/>
</dbReference>
<dbReference type="Pfam" id="PF12341">
    <property type="entry name" value="Mcl1_mid"/>
    <property type="match status" value="1"/>
</dbReference>
<dbReference type="PANTHER" id="PTHR19932:SF10">
    <property type="entry name" value="WD REPEAT AND HMG-BOX DNA-BINDING PROTEIN 1"/>
    <property type="match status" value="1"/>
</dbReference>
<proteinExistence type="predicted"/>
<dbReference type="Proteomes" id="UP000663832">
    <property type="component" value="Unassembled WGS sequence"/>
</dbReference>
<protein>
    <submittedName>
        <fullName evidence="4">Uncharacterized protein</fullName>
    </submittedName>
</protein>
<evidence type="ECO:0000259" key="2">
    <source>
        <dbReference type="Pfam" id="PF24817"/>
    </source>
</evidence>
<evidence type="ECO:0000313" key="3">
    <source>
        <dbReference type="EMBL" id="CAF1387099.1"/>
    </source>
</evidence>
<dbReference type="GO" id="GO:0006281">
    <property type="term" value="P:DNA repair"/>
    <property type="evidence" value="ECO:0007669"/>
    <property type="project" value="TreeGrafter"/>
</dbReference>
<dbReference type="OrthoDB" id="427368at2759"/>